<keyword evidence="4" id="KW-1133">Transmembrane helix</keyword>
<dbReference type="PANTHER" id="PTHR45867">
    <property type="entry name" value="PURPLE ACID PHOSPHATASE"/>
    <property type="match status" value="1"/>
</dbReference>
<comment type="catalytic activity">
    <reaction evidence="3">
        <text>a phosphate monoester + H2O = an alcohol + phosphate</text>
        <dbReference type="Rhea" id="RHEA:15017"/>
        <dbReference type="ChEBI" id="CHEBI:15377"/>
        <dbReference type="ChEBI" id="CHEBI:30879"/>
        <dbReference type="ChEBI" id="CHEBI:43474"/>
        <dbReference type="ChEBI" id="CHEBI:67140"/>
        <dbReference type="EC" id="3.1.3.2"/>
    </reaction>
</comment>
<dbReference type="EMBL" id="CAJZBQ010000041">
    <property type="protein sequence ID" value="CAG9326598.1"/>
    <property type="molecule type" value="Genomic_DNA"/>
</dbReference>
<dbReference type="InterPro" id="IPR025733">
    <property type="entry name" value="PAPs_C"/>
</dbReference>
<reference evidence="8" key="1">
    <citation type="submission" date="2021-09" db="EMBL/GenBank/DDBJ databases">
        <authorList>
            <consortium name="AG Swart"/>
            <person name="Singh M."/>
            <person name="Singh A."/>
            <person name="Seah K."/>
            <person name="Emmerich C."/>
        </authorList>
    </citation>
    <scope>NUCLEOTIDE SEQUENCE</scope>
    <source>
        <strain evidence="8">ATCC30299</strain>
    </source>
</reference>
<dbReference type="InterPro" id="IPR015914">
    <property type="entry name" value="PAPs_N"/>
</dbReference>
<evidence type="ECO:0000313" key="8">
    <source>
        <dbReference type="EMBL" id="CAG9326598.1"/>
    </source>
</evidence>
<evidence type="ECO:0000256" key="1">
    <source>
        <dbReference type="ARBA" id="ARBA00022729"/>
    </source>
</evidence>
<proteinExistence type="inferred from homology"/>
<accession>A0AAU9JY11</accession>
<dbReference type="GO" id="GO:0046872">
    <property type="term" value="F:metal ion binding"/>
    <property type="evidence" value="ECO:0007669"/>
    <property type="project" value="InterPro"/>
</dbReference>
<dbReference type="Pfam" id="PF00149">
    <property type="entry name" value="Metallophos"/>
    <property type="match status" value="1"/>
</dbReference>
<dbReference type="Gene3D" id="2.60.40.380">
    <property type="entry name" value="Purple acid phosphatase-like, N-terminal"/>
    <property type="match status" value="1"/>
</dbReference>
<dbReference type="InterPro" id="IPR041792">
    <property type="entry name" value="MPP_PAP"/>
</dbReference>
<evidence type="ECO:0000259" key="6">
    <source>
        <dbReference type="Pfam" id="PF14008"/>
    </source>
</evidence>
<feature type="domain" description="Calcineurin-like phosphoesterase" evidence="5">
    <location>
        <begin position="175"/>
        <end position="351"/>
    </location>
</feature>
<dbReference type="SUPFAM" id="SSF49363">
    <property type="entry name" value="Purple acid phosphatase, N-terminal domain"/>
    <property type="match status" value="1"/>
</dbReference>
<organism evidence="8 9">
    <name type="scientific">Blepharisma stoltei</name>
    <dbReference type="NCBI Taxonomy" id="1481888"/>
    <lineage>
        <taxon>Eukaryota</taxon>
        <taxon>Sar</taxon>
        <taxon>Alveolata</taxon>
        <taxon>Ciliophora</taxon>
        <taxon>Postciliodesmatophora</taxon>
        <taxon>Heterotrichea</taxon>
        <taxon>Heterotrichida</taxon>
        <taxon>Blepharismidae</taxon>
        <taxon>Blepharisma</taxon>
    </lineage>
</organism>
<dbReference type="CDD" id="cd00839">
    <property type="entry name" value="MPP_PAPs"/>
    <property type="match status" value="1"/>
</dbReference>
<dbReference type="GO" id="GO:0003993">
    <property type="term" value="F:acid phosphatase activity"/>
    <property type="evidence" value="ECO:0007669"/>
    <property type="project" value="UniProtKB-EC"/>
</dbReference>
<name>A0AAU9JY11_9CILI</name>
<evidence type="ECO:0000256" key="4">
    <source>
        <dbReference type="SAM" id="Phobius"/>
    </source>
</evidence>
<dbReference type="Gene3D" id="3.60.21.10">
    <property type="match status" value="1"/>
</dbReference>
<keyword evidence="3" id="KW-0378">Hydrolase</keyword>
<evidence type="ECO:0000259" key="5">
    <source>
        <dbReference type="Pfam" id="PF00149"/>
    </source>
</evidence>
<protein>
    <recommendedName>
        <fullName evidence="3">Purple acid phosphatase</fullName>
        <ecNumber evidence="3">3.1.3.2</ecNumber>
    </recommendedName>
</protein>
<dbReference type="Pfam" id="PF16656">
    <property type="entry name" value="Pur_ac_phosph_N"/>
    <property type="match status" value="1"/>
</dbReference>
<dbReference type="SUPFAM" id="SSF56300">
    <property type="entry name" value="Metallo-dependent phosphatases"/>
    <property type="match status" value="1"/>
</dbReference>
<feature type="transmembrane region" description="Helical" evidence="4">
    <location>
        <begin position="5"/>
        <end position="24"/>
    </location>
</feature>
<dbReference type="Proteomes" id="UP001162131">
    <property type="component" value="Unassembled WGS sequence"/>
</dbReference>
<dbReference type="EC" id="3.1.3.2" evidence="3"/>
<keyword evidence="9" id="KW-1185">Reference proteome</keyword>
<dbReference type="InterPro" id="IPR008963">
    <property type="entry name" value="Purple_acid_Pase-like_N"/>
</dbReference>
<keyword evidence="4" id="KW-0472">Membrane</keyword>
<keyword evidence="2" id="KW-0325">Glycoprotein</keyword>
<dbReference type="Pfam" id="PF14008">
    <property type="entry name" value="Metallophos_C"/>
    <property type="match status" value="1"/>
</dbReference>
<keyword evidence="4" id="KW-0812">Transmembrane</keyword>
<keyword evidence="1" id="KW-0732">Signal</keyword>
<dbReference type="InterPro" id="IPR004843">
    <property type="entry name" value="Calcineurin-like_PHP"/>
</dbReference>
<sequence>MQKKIAIVVGVFFIGILNIFWLAYDGDVQNIPIVLHRVQKVSQVHIALGKEENSIQVMWTLKEDGKDCWIDMDGKKISNYQKDILEYLGNTGKPYKRFLYSSLLNSLEPATIYSYKISCIVSNITISSQKFSFRSPPSQNSTITAISFADFQTNYYPDPKDKYSKTKKANILPHLYQISKSLDNYDIILHAGDIAYDLWSYNGLMADHFMESIEHLSSRFPYMTVPGSHESFTNFTHYKKLFQPQNSLGLFYSFNLGYAHFIMLDSESFVGRLHTEEMIENHMKFLKEDLETNIQPWTIVISHRPIYCNPNPLCKVCTTACTQYSSILSGYLEDLLFQYNATLWISGNVHLYERSMPVYKNEIMQFGINKFENPPAPIYIVNGVAGNFDTEDDLSSVGDEKMPWNVVASESLGYGKLVVHNKTHLEWIQYAIGKTQQDSPDMIETARTRIIDEFFIIKTDN</sequence>
<comment type="similarity">
    <text evidence="3">Belongs to the metallophosphoesterase superfamily. Purple acid phosphatase family.</text>
</comment>
<feature type="domain" description="Purple acid phosphatase C-terminal" evidence="6">
    <location>
        <begin position="376"/>
        <end position="430"/>
    </location>
</feature>
<gene>
    <name evidence="8" type="ORF">BSTOLATCC_MIC41872</name>
</gene>
<evidence type="ECO:0000259" key="7">
    <source>
        <dbReference type="Pfam" id="PF16656"/>
    </source>
</evidence>
<dbReference type="InterPro" id="IPR029052">
    <property type="entry name" value="Metallo-depent_PP-like"/>
</dbReference>
<evidence type="ECO:0000313" key="9">
    <source>
        <dbReference type="Proteomes" id="UP001162131"/>
    </source>
</evidence>
<evidence type="ECO:0000256" key="3">
    <source>
        <dbReference type="RuleBase" id="RU361203"/>
    </source>
</evidence>
<evidence type="ECO:0000256" key="2">
    <source>
        <dbReference type="ARBA" id="ARBA00023180"/>
    </source>
</evidence>
<feature type="domain" description="Purple acid phosphatase N-terminal" evidence="7">
    <location>
        <begin position="42"/>
        <end position="134"/>
    </location>
</feature>
<comment type="caution">
    <text evidence="8">The sequence shown here is derived from an EMBL/GenBank/DDBJ whole genome shotgun (WGS) entry which is preliminary data.</text>
</comment>
<dbReference type="AlphaFoldDB" id="A0AAU9JY11"/>